<protein>
    <recommendedName>
        <fullName evidence="4">Major Facilitator Superfamily protein</fullName>
    </recommendedName>
</protein>
<name>A0A1M7INL2_9ACTN</name>
<dbReference type="SUPFAM" id="SSF103473">
    <property type="entry name" value="MFS general substrate transporter"/>
    <property type="match status" value="1"/>
</dbReference>
<evidence type="ECO:0000313" key="2">
    <source>
        <dbReference type="EMBL" id="SHM42275.1"/>
    </source>
</evidence>
<feature type="transmembrane region" description="Helical" evidence="1">
    <location>
        <begin position="110"/>
        <end position="132"/>
    </location>
</feature>
<dbReference type="RefSeq" id="WP_073251047.1">
    <property type="nucleotide sequence ID" value="NZ_FRCS01000001.1"/>
</dbReference>
<feature type="transmembrane region" description="Helical" evidence="1">
    <location>
        <begin position="369"/>
        <end position="386"/>
    </location>
</feature>
<feature type="transmembrane region" description="Helical" evidence="1">
    <location>
        <begin position="249"/>
        <end position="268"/>
    </location>
</feature>
<proteinExistence type="predicted"/>
<dbReference type="InterPro" id="IPR011701">
    <property type="entry name" value="MFS"/>
</dbReference>
<evidence type="ECO:0000313" key="3">
    <source>
        <dbReference type="Proteomes" id="UP000184440"/>
    </source>
</evidence>
<dbReference type="OrthoDB" id="5243321at2"/>
<dbReference type="GO" id="GO:0022857">
    <property type="term" value="F:transmembrane transporter activity"/>
    <property type="evidence" value="ECO:0007669"/>
    <property type="project" value="InterPro"/>
</dbReference>
<dbReference type="AlphaFoldDB" id="A0A1M7INL2"/>
<accession>A0A1M7INL2</accession>
<dbReference type="Proteomes" id="UP000184440">
    <property type="component" value="Unassembled WGS sequence"/>
</dbReference>
<evidence type="ECO:0008006" key="4">
    <source>
        <dbReference type="Google" id="ProtNLM"/>
    </source>
</evidence>
<feature type="transmembrane region" description="Helical" evidence="1">
    <location>
        <begin position="304"/>
        <end position="323"/>
    </location>
</feature>
<feature type="transmembrane region" description="Helical" evidence="1">
    <location>
        <begin position="218"/>
        <end position="237"/>
    </location>
</feature>
<feature type="transmembrane region" description="Helical" evidence="1">
    <location>
        <begin position="344"/>
        <end position="363"/>
    </location>
</feature>
<keyword evidence="3" id="KW-1185">Reference proteome</keyword>
<feature type="transmembrane region" description="Helical" evidence="1">
    <location>
        <begin position="53"/>
        <end position="74"/>
    </location>
</feature>
<dbReference type="Pfam" id="PF07690">
    <property type="entry name" value="MFS_1"/>
    <property type="match status" value="1"/>
</dbReference>
<feature type="transmembrane region" description="Helical" evidence="1">
    <location>
        <begin position="280"/>
        <end position="298"/>
    </location>
</feature>
<dbReference type="InterPro" id="IPR036259">
    <property type="entry name" value="MFS_trans_sf"/>
</dbReference>
<dbReference type="STRING" id="134849.SAMN05443668_101547"/>
<keyword evidence="1" id="KW-1133">Transmembrane helix</keyword>
<dbReference type="EMBL" id="FRCS01000001">
    <property type="protein sequence ID" value="SHM42275.1"/>
    <property type="molecule type" value="Genomic_DNA"/>
</dbReference>
<feature type="transmembrane region" description="Helical" evidence="1">
    <location>
        <begin position="174"/>
        <end position="197"/>
    </location>
</feature>
<evidence type="ECO:0000256" key="1">
    <source>
        <dbReference type="SAM" id="Phobius"/>
    </source>
</evidence>
<keyword evidence="1" id="KW-0812">Transmembrane</keyword>
<dbReference type="Gene3D" id="1.20.1250.20">
    <property type="entry name" value="MFS general substrate transporter like domains"/>
    <property type="match status" value="1"/>
</dbReference>
<sequence length="396" mass="40538">MESTTEAVPAGYRAVLRHPVAGRLVAVKTISELGDYVGLAALLLLGYQQTGSLLGAAAVYTARALPAILVATLFSGWLDVAPRRPMLSLLALGGAAALLLPAAWPAASTALAASAILGAVRAAYVAVTTAVVAESVDRTIQLPYFGLTAAINLFVQVGGIAVGSGLSVAMGPRVALLLDVASFLIAAAMLALLPIGGRRERRDRLPPGAGFVLIWQQPMLRVLALLTWATLICSVLPETVATHAPDGWIPAVMASSALGGALFVSVMGRRRFLELPLNQNRTAAVLGCALVVGGLVLFTGEHPLLLVLVNLVIGGASGWTVGAQATFARLAPRGRMGQVEASMVASNVFLEGVGVMLLSLVAVAVGSDGAAYLVAGVLVLAAVMAAERPLRVLGRA</sequence>
<keyword evidence="1" id="KW-0472">Membrane</keyword>
<feature type="transmembrane region" description="Helical" evidence="1">
    <location>
        <begin position="144"/>
        <end position="168"/>
    </location>
</feature>
<gene>
    <name evidence="2" type="ORF">SAMN05443668_101547</name>
</gene>
<feature type="transmembrane region" description="Helical" evidence="1">
    <location>
        <begin position="86"/>
        <end position="104"/>
    </location>
</feature>
<reference evidence="2 3" key="1">
    <citation type="submission" date="2016-11" db="EMBL/GenBank/DDBJ databases">
        <authorList>
            <person name="Jaros S."/>
            <person name="Januszkiewicz K."/>
            <person name="Wedrychowicz H."/>
        </authorList>
    </citation>
    <scope>NUCLEOTIDE SEQUENCE [LARGE SCALE GENOMIC DNA]</scope>
    <source>
        <strain evidence="2 3">DSM 46144</strain>
    </source>
</reference>
<organism evidence="2 3">
    <name type="scientific">Cryptosporangium aurantiacum</name>
    <dbReference type="NCBI Taxonomy" id="134849"/>
    <lineage>
        <taxon>Bacteria</taxon>
        <taxon>Bacillati</taxon>
        <taxon>Actinomycetota</taxon>
        <taxon>Actinomycetes</taxon>
        <taxon>Cryptosporangiales</taxon>
        <taxon>Cryptosporangiaceae</taxon>
        <taxon>Cryptosporangium</taxon>
    </lineage>
</organism>